<accession>V2VVV3</accession>
<dbReference type="EMBL" id="AYEV01000067">
    <property type="protein sequence ID" value="ESK51864.1"/>
    <property type="molecule type" value="Genomic_DNA"/>
</dbReference>
<organism evidence="3 4">
    <name type="scientific">Acinetobacter tjernbergiae DSM 14971 = CIP 107465</name>
    <dbReference type="NCBI Taxonomy" id="1120928"/>
    <lineage>
        <taxon>Bacteria</taxon>
        <taxon>Pseudomonadati</taxon>
        <taxon>Pseudomonadota</taxon>
        <taxon>Gammaproteobacteria</taxon>
        <taxon>Moraxellales</taxon>
        <taxon>Moraxellaceae</taxon>
        <taxon>Acinetobacter</taxon>
    </lineage>
</organism>
<dbReference type="Proteomes" id="UP000017404">
    <property type="component" value="Unassembled WGS sequence"/>
</dbReference>
<protein>
    <submittedName>
        <fullName evidence="3">Uncharacterized protein</fullName>
    </submittedName>
</protein>
<reference evidence="3 4" key="1">
    <citation type="submission" date="2013-10" db="EMBL/GenBank/DDBJ databases">
        <title>The Genome Sequence of Acinetobacter tjernbergiae CIP107465.</title>
        <authorList>
            <consortium name="The Broad Institute Genomics Platform"/>
            <consortium name="The Broad Institute Genome Sequencing Center for Infectious Disease"/>
            <person name="Cerqueira G."/>
            <person name="Feldgarden M."/>
            <person name="Courvalin P."/>
            <person name="Grillot-Courvalin C."/>
            <person name="Clermont D."/>
            <person name="Rocha E."/>
            <person name="Yoon E.-J."/>
            <person name="Nemec A."/>
            <person name="Young S.K."/>
            <person name="Zeng Q."/>
            <person name="Gargeya S."/>
            <person name="Fitzgerald M."/>
            <person name="Abouelleil A."/>
            <person name="Alvarado L."/>
            <person name="Berlin A.M."/>
            <person name="Chapman S.B."/>
            <person name="Gainer-Dewar J."/>
            <person name="Goldberg J."/>
            <person name="Gnerre S."/>
            <person name="Griggs A."/>
            <person name="Gujja S."/>
            <person name="Hansen M."/>
            <person name="Howarth C."/>
            <person name="Imamovic A."/>
            <person name="Ireland A."/>
            <person name="Larimer J."/>
            <person name="McCowan C."/>
            <person name="Murphy C."/>
            <person name="Pearson M."/>
            <person name="Poon T.W."/>
            <person name="Priest M."/>
            <person name="Roberts A."/>
            <person name="Saif S."/>
            <person name="Shea T."/>
            <person name="Sykes S."/>
            <person name="Wortman J."/>
            <person name="Nusbaum C."/>
            <person name="Birren B."/>
        </authorList>
    </citation>
    <scope>NUCLEOTIDE SEQUENCE [LARGE SCALE GENOMIC DNA]</scope>
    <source>
        <strain evidence="3 4">CIP 107465</strain>
    </source>
</reference>
<dbReference type="AlphaFoldDB" id="V2VVV3"/>
<feature type="signal peptide" evidence="2">
    <location>
        <begin position="1"/>
        <end position="21"/>
    </location>
</feature>
<evidence type="ECO:0000313" key="4">
    <source>
        <dbReference type="Proteomes" id="UP000017404"/>
    </source>
</evidence>
<dbReference type="PATRIC" id="fig|1120928.5.peg.3574"/>
<sequence length="465" mass="50873">MVYSRIFLFSCLCYVIQIVHAGTAAKQCKEPDEPQYVWQASSIIANSLESACTQAFSTLPTSYQQNYKFTRSELKTASTGTCYAKHNTLDVEITYVNPVRISNPDFTLPPCKDSGCPLEGTSTSAFFRRNGELFSMSSEICINKCLFEFKDPIIGQEVRTDGHITTVFTGNATSRESKCPLDTPVEEPQPPLNSCKKKDDKTGKYVDKDYCDAPPDGCPSGYTSGTFNGKKVCVKKDTNDKDNCKPTVSEPYKCMDNQPDKPKDPDKDGNCESGKIQVIIGSTLKCVTKEVPPDPDKNCPDGYIKQTYEGTSVCVPNNQRPDANNNCPLNTVLTTTADGTKVCRGGNNNNDGGASEPTGDGDGDGDGNGNGTCDPKKDFLCQDYNLPNADDFKLQVNEVNLPEIDENKISWSKTCPVDSSVTVMNHTYKFSYSKLCGFLTDYINPLMNAFGYLSGAFIIIGAARK</sequence>
<dbReference type="NCBIfam" id="NF041109">
    <property type="entry name" value="VF_TspB_C_term"/>
    <property type="match status" value="1"/>
</dbReference>
<name>V2VVV3_9GAMM</name>
<feature type="region of interest" description="Disordered" evidence="1">
    <location>
        <begin position="340"/>
        <end position="369"/>
    </location>
</feature>
<evidence type="ECO:0000313" key="3">
    <source>
        <dbReference type="EMBL" id="ESK51864.1"/>
    </source>
</evidence>
<dbReference type="RefSeq" id="WP_018680105.1">
    <property type="nucleotide sequence ID" value="NZ_AYEV01000067.1"/>
</dbReference>
<feature type="region of interest" description="Disordered" evidence="1">
    <location>
        <begin position="175"/>
        <end position="199"/>
    </location>
</feature>
<feature type="region of interest" description="Disordered" evidence="1">
    <location>
        <begin position="251"/>
        <end position="273"/>
    </location>
</feature>
<evidence type="ECO:0000256" key="2">
    <source>
        <dbReference type="SAM" id="SignalP"/>
    </source>
</evidence>
<feature type="compositionally biased region" description="Basic and acidic residues" evidence="1">
    <location>
        <begin position="258"/>
        <end position="270"/>
    </location>
</feature>
<evidence type="ECO:0000256" key="1">
    <source>
        <dbReference type="SAM" id="MobiDB-lite"/>
    </source>
</evidence>
<dbReference type="OrthoDB" id="10019379at2"/>
<comment type="caution">
    <text evidence="3">The sequence shown here is derived from an EMBL/GenBank/DDBJ whole genome shotgun (WGS) entry which is preliminary data.</text>
</comment>
<keyword evidence="4" id="KW-1185">Reference proteome</keyword>
<gene>
    <name evidence="3" type="ORF">F990_03534</name>
</gene>
<dbReference type="STRING" id="202955.GCA_000759995_00034"/>
<keyword evidence="2" id="KW-0732">Signal</keyword>
<feature type="chain" id="PRO_5004711148" evidence="2">
    <location>
        <begin position="22"/>
        <end position="465"/>
    </location>
</feature>
<proteinExistence type="predicted"/>